<dbReference type="HOGENOM" id="CLU_180079_2_1_1"/>
<evidence type="ECO:0000313" key="4">
    <source>
        <dbReference type="Proteomes" id="UP000054097"/>
    </source>
</evidence>
<feature type="region of interest" description="Disordered" evidence="1">
    <location>
        <begin position="1"/>
        <end position="24"/>
    </location>
</feature>
<accession>A0A0C2WN21</accession>
<dbReference type="OrthoDB" id="2131339at2759"/>
<dbReference type="STRING" id="933852.A0A0C2WN21"/>
<evidence type="ECO:0000259" key="2">
    <source>
        <dbReference type="Pfam" id="PF11160"/>
    </source>
</evidence>
<dbReference type="InterPro" id="IPR021331">
    <property type="entry name" value="Hva1_TUDOR"/>
</dbReference>
<dbReference type="EMBL" id="KN824297">
    <property type="protein sequence ID" value="KIM27653.1"/>
    <property type="molecule type" value="Genomic_DNA"/>
</dbReference>
<gene>
    <name evidence="3" type="ORF">M408DRAFT_24313</name>
</gene>
<proteinExistence type="predicted"/>
<evidence type="ECO:0000313" key="3">
    <source>
        <dbReference type="EMBL" id="KIM27653.1"/>
    </source>
</evidence>
<reference evidence="4" key="2">
    <citation type="submission" date="2015-01" db="EMBL/GenBank/DDBJ databases">
        <title>Evolutionary Origins and Diversification of the Mycorrhizal Mutualists.</title>
        <authorList>
            <consortium name="DOE Joint Genome Institute"/>
            <consortium name="Mycorrhizal Genomics Consortium"/>
            <person name="Kohler A."/>
            <person name="Kuo A."/>
            <person name="Nagy L.G."/>
            <person name="Floudas D."/>
            <person name="Copeland A."/>
            <person name="Barry K.W."/>
            <person name="Cichocki N."/>
            <person name="Veneault-Fourrey C."/>
            <person name="LaButti K."/>
            <person name="Lindquist E.A."/>
            <person name="Lipzen A."/>
            <person name="Lundell T."/>
            <person name="Morin E."/>
            <person name="Murat C."/>
            <person name="Riley R."/>
            <person name="Ohm R."/>
            <person name="Sun H."/>
            <person name="Tunlid A."/>
            <person name="Henrissat B."/>
            <person name="Grigoriev I.V."/>
            <person name="Hibbett D.S."/>
            <person name="Martin F."/>
        </authorList>
    </citation>
    <scope>NUCLEOTIDE SEQUENCE [LARGE SCALE GENOMIC DNA]</scope>
    <source>
        <strain evidence="4">MAFF 305830</strain>
    </source>
</reference>
<feature type="region of interest" description="Disordered" evidence="1">
    <location>
        <begin position="39"/>
        <end position="59"/>
    </location>
</feature>
<reference evidence="3 4" key="1">
    <citation type="submission" date="2014-04" db="EMBL/GenBank/DDBJ databases">
        <authorList>
            <consortium name="DOE Joint Genome Institute"/>
            <person name="Kuo A."/>
            <person name="Zuccaro A."/>
            <person name="Kohler A."/>
            <person name="Nagy L.G."/>
            <person name="Floudas D."/>
            <person name="Copeland A."/>
            <person name="Barry K.W."/>
            <person name="Cichocki N."/>
            <person name="Veneault-Fourrey C."/>
            <person name="LaButti K."/>
            <person name="Lindquist E.A."/>
            <person name="Lipzen A."/>
            <person name="Lundell T."/>
            <person name="Morin E."/>
            <person name="Murat C."/>
            <person name="Sun H."/>
            <person name="Tunlid A."/>
            <person name="Henrissat B."/>
            <person name="Grigoriev I.V."/>
            <person name="Hibbett D.S."/>
            <person name="Martin F."/>
            <person name="Nordberg H.P."/>
            <person name="Cantor M.N."/>
            <person name="Hua S.X."/>
        </authorList>
    </citation>
    <scope>NUCLEOTIDE SEQUENCE [LARGE SCALE GENOMIC DNA]</scope>
    <source>
        <strain evidence="3 4">MAFF 305830</strain>
    </source>
</reference>
<protein>
    <recommendedName>
        <fullName evidence="2">Hypervirulence associated protein TUDOR domain-containing protein</fullName>
    </recommendedName>
</protein>
<organism evidence="3 4">
    <name type="scientific">Serendipita vermifera MAFF 305830</name>
    <dbReference type="NCBI Taxonomy" id="933852"/>
    <lineage>
        <taxon>Eukaryota</taxon>
        <taxon>Fungi</taxon>
        <taxon>Dikarya</taxon>
        <taxon>Basidiomycota</taxon>
        <taxon>Agaricomycotina</taxon>
        <taxon>Agaricomycetes</taxon>
        <taxon>Sebacinales</taxon>
        <taxon>Serendipitaceae</taxon>
        <taxon>Serendipita</taxon>
    </lineage>
</organism>
<evidence type="ECO:0000256" key="1">
    <source>
        <dbReference type="SAM" id="MobiDB-lite"/>
    </source>
</evidence>
<sequence>MSKALGDLQEGDKVSWNWGSSHPSGTVKAVYEEEASITSKNGNKITRKGDEENPAVEIVQSNKNSVIKRASELNEVDVQKS</sequence>
<feature type="domain" description="Hypervirulence associated protein TUDOR" evidence="2">
    <location>
        <begin position="11"/>
        <end position="73"/>
    </location>
</feature>
<dbReference type="Pfam" id="PF11160">
    <property type="entry name" value="Hva1_TUDOR"/>
    <property type="match status" value="1"/>
</dbReference>
<keyword evidence="4" id="KW-1185">Reference proteome</keyword>
<name>A0A0C2WN21_SERVB</name>
<dbReference type="Proteomes" id="UP000054097">
    <property type="component" value="Unassembled WGS sequence"/>
</dbReference>
<dbReference type="AlphaFoldDB" id="A0A0C2WN21"/>